<keyword evidence="3" id="KW-1185">Reference proteome</keyword>
<gene>
    <name evidence="2" type="ORF">F8A88_12530</name>
</gene>
<dbReference type="RefSeq" id="WP_151151515.1">
    <property type="nucleotide sequence ID" value="NZ_WAIE01000006.1"/>
</dbReference>
<comment type="caution">
    <text evidence="2">The sequence shown here is derived from an EMBL/GenBank/DDBJ whole genome shotgun (WGS) entry which is preliminary data.</text>
</comment>
<evidence type="ECO:0000313" key="2">
    <source>
        <dbReference type="EMBL" id="KAB1440771.1"/>
    </source>
</evidence>
<proteinExistence type="predicted"/>
<protein>
    <submittedName>
        <fullName evidence="2">Transcriptional regulator</fullName>
    </submittedName>
</protein>
<sequence length="170" mass="18191">MREDIAMNMLDVAPMETWKQLEKEIGENFSINPGVYDTEHKRVTDGADWCNKLCPALRSSAKGIGAVCAVAGQNFAAALKKDLKPRADECDAGLVKVVVPVIKDGELVGAAGGCGCIAPEGEVDCFFLHKVMDVSEEEVGELAASVPVVTREDVDRLVAFVEKKIAEIVG</sequence>
<feature type="domain" description="PocR" evidence="1">
    <location>
        <begin position="13"/>
        <end position="163"/>
    </location>
</feature>
<dbReference type="EMBL" id="WAIE01000006">
    <property type="protein sequence ID" value="KAB1440771.1"/>
    <property type="molecule type" value="Genomic_DNA"/>
</dbReference>
<organism evidence="2 3">
    <name type="scientific">Pseudodesulfovibrio senegalensis</name>
    <dbReference type="NCBI Taxonomy" id="1721087"/>
    <lineage>
        <taxon>Bacteria</taxon>
        <taxon>Pseudomonadati</taxon>
        <taxon>Thermodesulfobacteriota</taxon>
        <taxon>Desulfovibrionia</taxon>
        <taxon>Desulfovibrionales</taxon>
        <taxon>Desulfovibrionaceae</taxon>
    </lineage>
</organism>
<dbReference type="AlphaFoldDB" id="A0A6N6MZB9"/>
<evidence type="ECO:0000313" key="3">
    <source>
        <dbReference type="Proteomes" id="UP000438699"/>
    </source>
</evidence>
<dbReference type="InterPro" id="IPR018771">
    <property type="entry name" value="PocR_dom"/>
</dbReference>
<dbReference type="Proteomes" id="UP000438699">
    <property type="component" value="Unassembled WGS sequence"/>
</dbReference>
<accession>A0A6N6MZB9</accession>
<name>A0A6N6MZB9_9BACT</name>
<evidence type="ECO:0000259" key="1">
    <source>
        <dbReference type="Pfam" id="PF10114"/>
    </source>
</evidence>
<dbReference type="Pfam" id="PF10114">
    <property type="entry name" value="PocR"/>
    <property type="match status" value="1"/>
</dbReference>
<reference evidence="2 3" key="1">
    <citation type="journal article" date="2017" name="Int. J. Syst. Evol. Microbiol.">
        <title>Desulfovibrio senegalensis sp. nov., a mesophilic sulfate reducer isolated from marine sediment.</title>
        <authorList>
            <person name="Thioye A."/>
            <person name="Gam Z.B.A."/>
            <person name="Mbengue M."/>
            <person name="Cayol J.L."/>
            <person name="Joseph-Bartoli M."/>
            <person name="Toure-Kane C."/>
            <person name="Labat M."/>
        </authorList>
    </citation>
    <scope>NUCLEOTIDE SEQUENCE [LARGE SCALE GENOMIC DNA]</scope>
    <source>
        <strain evidence="2 3">DSM 101509</strain>
    </source>
</reference>
<dbReference type="OrthoDB" id="5454906at2"/>